<gene>
    <name evidence="7" type="primary">avrBsT</name>
    <name evidence="7" type="ORF">XVE_4840</name>
</gene>
<evidence type="ECO:0000313" key="8">
    <source>
        <dbReference type="Proteomes" id="UP000003299"/>
    </source>
</evidence>
<evidence type="ECO:0000256" key="3">
    <source>
        <dbReference type="ARBA" id="ARBA00023785"/>
    </source>
</evidence>
<comment type="catalytic activity">
    <reaction evidence="5">
        <text>L-seryl-[protein] + acetyl-CoA = O-acetyl-L-seryl-[protein] + CoA</text>
        <dbReference type="Rhea" id="RHEA:59392"/>
        <dbReference type="Rhea" id="RHEA-COMP:9863"/>
        <dbReference type="Rhea" id="RHEA-COMP:15352"/>
        <dbReference type="ChEBI" id="CHEBI:29999"/>
        <dbReference type="ChEBI" id="CHEBI:57287"/>
        <dbReference type="ChEBI" id="CHEBI:57288"/>
        <dbReference type="ChEBI" id="CHEBI:141128"/>
    </reaction>
    <physiologicalReaction direction="left-to-right" evidence="5">
        <dbReference type="Rhea" id="RHEA:59393"/>
    </physiologicalReaction>
</comment>
<feature type="non-terminal residue" evidence="7">
    <location>
        <position position="1"/>
    </location>
</feature>
<dbReference type="Proteomes" id="UP000003299">
    <property type="component" value="Unassembled WGS sequence"/>
</dbReference>
<comment type="similarity">
    <text evidence="3">Belongs to the acetyltransferase YopJ family.</text>
</comment>
<protein>
    <submittedName>
        <fullName evidence="7">Avirulence protein avrBsT</fullName>
    </submittedName>
</protein>
<evidence type="ECO:0000256" key="4">
    <source>
        <dbReference type="ARBA" id="ARBA00048364"/>
    </source>
</evidence>
<comment type="caution">
    <text evidence="7">The sequence shown here is derived from an EMBL/GenBank/DDBJ whole genome shotgun (WGS) entry which is preliminary data.</text>
</comment>
<dbReference type="Pfam" id="PF03421">
    <property type="entry name" value="Acetyltransf_14"/>
    <property type="match status" value="1"/>
</dbReference>
<evidence type="ECO:0000256" key="5">
    <source>
        <dbReference type="ARBA" id="ARBA00048662"/>
    </source>
</evidence>
<evidence type="ECO:0000256" key="2">
    <source>
        <dbReference type="ARBA" id="ARBA00023315"/>
    </source>
</evidence>
<evidence type="ECO:0000256" key="6">
    <source>
        <dbReference type="SAM" id="MobiDB-lite"/>
    </source>
</evidence>
<proteinExistence type="inferred from homology"/>
<dbReference type="AlphaFoldDB" id="F0BKW1"/>
<feature type="region of interest" description="Disordered" evidence="6">
    <location>
        <begin position="1"/>
        <end position="21"/>
    </location>
</feature>
<keyword evidence="1" id="KW-0808">Transferase</keyword>
<organism evidence="7 8">
    <name type="scientific">Xanthomonas vesicatoria ATCC 35937</name>
    <dbReference type="NCBI Taxonomy" id="925775"/>
    <lineage>
        <taxon>Bacteria</taxon>
        <taxon>Pseudomonadati</taxon>
        <taxon>Pseudomonadota</taxon>
        <taxon>Gammaproteobacteria</taxon>
        <taxon>Lysobacterales</taxon>
        <taxon>Lysobacteraceae</taxon>
        <taxon>Xanthomonas</taxon>
    </lineage>
</organism>
<dbReference type="EMBL" id="AEQV01000276">
    <property type="protein sequence ID" value="EGD06887.1"/>
    <property type="molecule type" value="Genomic_DNA"/>
</dbReference>
<accession>F0BKW1</accession>
<evidence type="ECO:0000256" key="1">
    <source>
        <dbReference type="ARBA" id="ARBA00022679"/>
    </source>
</evidence>
<keyword evidence="2" id="KW-0012">Acyltransferase</keyword>
<comment type="catalytic activity">
    <reaction evidence="4">
        <text>L-threonyl-[protein] + acetyl-CoA = O-acetyl-L-threonyl-[protein] + CoA</text>
        <dbReference type="Rhea" id="RHEA:65340"/>
        <dbReference type="Rhea" id="RHEA-COMP:11060"/>
        <dbReference type="Rhea" id="RHEA-COMP:16780"/>
        <dbReference type="ChEBI" id="CHEBI:30013"/>
        <dbReference type="ChEBI" id="CHEBI:57287"/>
        <dbReference type="ChEBI" id="CHEBI:57288"/>
        <dbReference type="ChEBI" id="CHEBI:141025"/>
    </reaction>
    <physiologicalReaction direction="left-to-right" evidence="4">
        <dbReference type="Rhea" id="RHEA:65341"/>
    </physiologicalReaction>
</comment>
<evidence type="ECO:0000313" key="7">
    <source>
        <dbReference type="EMBL" id="EGD06887.1"/>
    </source>
</evidence>
<name>F0BKW1_9XANT</name>
<reference evidence="7 8" key="1">
    <citation type="journal article" date="2011" name="BMC Genomics">
        <title>Comparative genomics reveals diversity among xanthomonads infecting tomato and pepper.</title>
        <authorList>
            <person name="Potnis N."/>
            <person name="Krasileva K."/>
            <person name="Chow V."/>
            <person name="Almeida N.F."/>
            <person name="Patil P.B."/>
            <person name="Ryan R.P."/>
            <person name="Sharlach M."/>
            <person name="Behlau F."/>
            <person name="Dow J.M."/>
            <person name="Momol M.T."/>
            <person name="White F.F."/>
            <person name="Preston J.F."/>
            <person name="Vinatzer B.A."/>
            <person name="Koebnik R."/>
            <person name="Setubal J.C."/>
            <person name="Norman D.J."/>
            <person name="Staskawicz B.J."/>
            <person name="Jones J.B."/>
        </authorList>
    </citation>
    <scope>NUCLEOTIDE SEQUENCE [LARGE SCALE GENOMIC DNA]</scope>
    <source>
        <strain evidence="7 8">ATCC 35937</strain>
    </source>
</reference>
<sequence>QPEYAHKNVSTGRTNPSEDLSERVENFRVRRGDLSYSMSIEASRLRKIRKTIES</sequence>
<dbReference type="GO" id="GO:0016746">
    <property type="term" value="F:acyltransferase activity"/>
    <property type="evidence" value="ECO:0007669"/>
    <property type="project" value="UniProtKB-KW"/>
</dbReference>
<feature type="compositionally biased region" description="Polar residues" evidence="6">
    <location>
        <begin position="8"/>
        <end position="18"/>
    </location>
</feature>
<dbReference type="InterPro" id="IPR005083">
    <property type="entry name" value="YopJ-like"/>
</dbReference>